<dbReference type="InterPro" id="IPR015943">
    <property type="entry name" value="WD40/YVTN_repeat-like_dom_sf"/>
</dbReference>
<feature type="compositionally biased region" description="Basic and acidic residues" evidence="2">
    <location>
        <begin position="185"/>
        <end position="196"/>
    </location>
</feature>
<dbReference type="InterPro" id="IPR036322">
    <property type="entry name" value="WD40_repeat_dom_sf"/>
</dbReference>
<feature type="domain" description="Partner and localiser of BRCA2 WD40" evidence="3">
    <location>
        <begin position="398"/>
        <end position="740"/>
    </location>
</feature>
<dbReference type="EMBL" id="JACAGC010000029">
    <property type="protein sequence ID" value="KAF6272438.1"/>
    <property type="molecule type" value="Genomic_DNA"/>
</dbReference>
<gene>
    <name evidence="4" type="ORF">mRhiFer1_012558</name>
</gene>
<feature type="region of interest" description="Disordered" evidence="2">
    <location>
        <begin position="331"/>
        <end position="363"/>
    </location>
</feature>
<dbReference type="GO" id="GO:0000724">
    <property type="term" value="P:double-strand break repair via homologous recombination"/>
    <property type="evidence" value="ECO:0007669"/>
    <property type="project" value="InterPro"/>
</dbReference>
<evidence type="ECO:0000256" key="1">
    <source>
        <dbReference type="SAM" id="Coils"/>
    </source>
</evidence>
<feature type="region of interest" description="Disordered" evidence="2">
    <location>
        <begin position="237"/>
        <end position="259"/>
    </location>
</feature>
<dbReference type="PANTHER" id="PTHR14662">
    <property type="entry name" value="PARTNER AND LOCALIZER OF BRCA2"/>
    <property type="match status" value="1"/>
</dbReference>
<evidence type="ECO:0000259" key="3">
    <source>
        <dbReference type="Pfam" id="PF16756"/>
    </source>
</evidence>
<comment type="caution">
    <text evidence="4">The sequence shown here is derived from an EMBL/GenBank/DDBJ whole genome shotgun (WGS) entry which is preliminary data.</text>
</comment>
<feature type="compositionally biased region" description="Basic and acidic residues" evidence="2">
    <location>
        <begin position="113"/>
        <end position="123"/>
    </location>
</feature>
<dbReference type="Gene3D" id="2.130.10.10">
    <property type="entry name" value="YVTN repeat-like/Quinoprotein amine dehydrogenase"/>
    <property type="match status" value="1"/>
</dbReference>
<feature type="region of interest" description="Disordered" evidence="2">
    <location>
        <begin position="185"/>
        <end position="206"/>
    </location>
</feature>
<sequence length="743" mass="81117">MEEPPGKPLSCEEKEKLKEKLAFLKREYSKTLARLQRAQRAEKVKNAVQKTVKEQDSLVQRDVAPRLSHAAPKTAVFSCDTLHSNIHLDGEAGDAEPASFTPGRGSVGGLDTQRTDDTHDHFASRLNGSDGEKRPSELPGRREQQQKRTFISQERASFFDTDSLILSDFQLPEEDFGPLKLEKLKSCSGKPREPSRSRRSRRRHLEDGNCVVVQELTPQPAARDVEDVEEQLTLRPGRACRPMPEPGRQRPRKGLSSPTFLFTPSDTLAPDDKDTPTADVCSPALPLVGTTPALGSQAPWAGVSAELVAHTCSPAQLSPLQATVSLAGDRKPCASRTHPPRLDGSLHVSGQEGQPSWDCDSGPQATPLLTESFTFEENQLCADTRLEPWRCPTEQTEVADGPTCDSFNPGDLQLVSKLQNPSGSCSVDVSALWWGIAGLQEPCIVTACEYAVSLWRPLDAWRWEEMYSWHFTEVPVLQIVPVPDVCNLVCVALGNLEIREIRALLCSSDGASEKQVLLTSGNIQAVLGLTKRRLVSSSGTLCDQRVEIMTFAEDGGSKEKQLLTAPQETLLTFAEVQGVQEALLGTTVMNSIVIWNLKTGQLLKKMQIGDSCQASVCHKAYSEMGLLFVVLSHPCAQESEPSGSPVFQLLAVNPKTTLSVGVMLYRLPHGQAGRFLEGDVKGNFAAAVLTSGTIAIWDLLLGQCTVLLPPISDQNWSFVKWSGADSHLLAGQKDGNIFVYLIS</sequence>
<feature type="compositionally biased region" description="Basic and acidic residues" evidence="2">
    <location>
        <begin position="130"/>
        <end position="146"/>
    </location>
</feature>
<dbReference type="Proteomes" id="UP000585614">
    <property type="component" value="Unassembled WGS sequence"/>
</dbReference>
<dbReference type="Pfam" id="PF16756">
    <property type="entry name" value="PALB2_WD40"/>
    <property type="match status" value="1"/>
</dbReference>
<evidence type="ECO:0000313" key="5">
    <source>
        <dbReference type="Proteomes" id="UP000585614"/>
    </source>
</evidence>
<name>A0A7J7R8J0_RHIFE</name>
<keyword evidence="1" id="KW-0175">Coiled coil</keyword>
<dbReference type="AlphaFoldDB" id="A0A7J7R8J0"/>
<protein>
    <submittedName>
        <fullName evidence="4">Partner and localizer of BRCA2</fullName>
    </submittedName>
</protein>
<dbReference type="GO" id="GO:0003677">
    <property type="term" value="F:DNA binding"/>
    <property type="evidence" value="ECO:0007669"/>
    <property type="project" value="InterPro"/>
</dbReference>
<dbReference type="SUPFAM" id="SSF50978">
    <property type="entry name" value="WD40 repeat-like"/>
    <property type="match status" value="1"/>
</dbReference>
<proteinExistence type="predicted"/>
<feature type="coiled-coil region" evidence="1">
    <location>
        <begin position="14"/>
        <end position="41"/>
    </location>
</feature>
<dbReference type="GO" id="GO:0005654">
    <property type="term" value="C:nucleoplasm"/>
    <property type="evidence" value="ECO:0007669"/>
    <property type="project" value="TreeGrafter"/>
</dbReference>
<dbReference type="InterPro" id="IPR042417">
    <property type="entry name" value="PALB2"/>
</dbReference>
<evidence type="ECO:0000256" key="2">
    <source>
        <dbReference type="SAM" id="MobiDB-lite"/>
    </source>
</evidence>
<reference evidence="4 5" key="1">
    <citation type="journal article" date="2020" name="Nature">
        <title>Six reference-quality genomes reveal evolution of bat adaptations.</title>
        <authorList>
            <person name="Jebb D."/>
            <person name="Huang Z."/>
            <person name="Pippel M."/>
            <person name="Hughes G.M."/>
            <person name="Lavrichenko K."/>
            <person name="Devanna P."/>
            <person name="Winkler S."/>
            <person name="Jermiin L.S."/>
            <person name="Skirmuntt E.C."/>
            <person name="Katzourakis A."/>
            <person name="Burkitt-Gray L."/>
            <person name="Ray D.A."/>
            <person name="Sullivan K.A.M."/>
            <person name="Roscito J.G."/>
            <person name="Kirilenko B.M."/>
            <person name="Davalos L.M."/>
            <person name="Corthals A.P."/>
            <person name="Power M.L."/>
            <person name="Jones G."/>
            <person name="Ransome R.D."/>
            <person name="Dechmann D.K.N."/>
            <person name="Locatelli A.G."/>
            <person name="Puechmaille S.J."/>
            <person name="Fedrigo O."/>
            <person name="Jarvis E.D."/>
            <person name="Hiller M."/>
            <person name="Vernes S.C."/>
            <person name="Myers E.W."/>
            <person name="Teeling E.C."/>
        </authorList>
    </citation>
    <scope>NUCLEOTIDE SEQUENCE [LARGE SCALE GENOMIC DNA]</scope>
    <source>
        <strain evidence="4">MRhiFer1</strain>
        <tissue evidence="4">Lung</tissue>
    </source>
</reference>
<evidence type="ECO:0000313" key="4">
    <source>
        <dbReference type="EMBL" id="KAF6272438.1"/>
    </source>
</evidence>
<dbReference type="InterPro" id="IPR031920">
    <property type="entry name" value="PALB2_WD40"/>
</dbReference>
<dbReference type="PANTHER" id="PTHR14662:SF2">
    <property type="entry name" value="PARTNER AND LOCALIZER OF BRCA2"/>
    <property type="match status" value="1"/>
</dbReference>
<feature type="region of interest" description="Disordered" evidence="2">
    <location>
        <begin position="88"/>
        <end position="149"/>
    </location>
</feature>
<accession>A0A7J7R8J0</accession>
<organism evidence="4 5">
    <name type="scientific">Rhinolophus ferrumequinum</name>
    <name type="common">Greater horseshoe bat</name>
    <dbReference type="NCBI Taxonomy" id="59479"/>
    <lineage>
        <taxon>Eukaryota</taxon>
        <taxon>Metazoa</taxon>
        <taxon>Chordata</taxon>
        <taxon>Craniata</taxon>
        <taxon>Vertebrata</taxon>
        <taxon>Euteleostomi</taxon>
        <taxon>Mammalia</taxon>
        <taxon>Eutheria</taxon>
        <taxon>Laurasiatheria</taxon>
        <taxon>Chiroptera</taxon>
        <taxon>Yinpterochiroptera</taxon>
        <taxon>Rhinolophoidea</taxon>
        <taxon>Rhinolophidae</taxon>
        <taxon>Rhinolophinae</taxon>
        <taxon>Rhinolophus</taxon>
    </lineage>
</organism>